<reference evidence="3" key="3">
    <citation type="submission" date="2018-08" db="UniProtKB">
        <authorList>
            <consortium name="EnsemblPlants"/>
        </authorList>
    </citation>
    <scope>IDENTIFICATION</scope>
    <source>
        <strain evidence="3">cv. Bd21</strain>
    </source>
</reference>
<feature type="compositionally biased region" description="Basic residues" evidence="1">
    <location>
        <begin position="30"/>
        <end position="42"/>
    </location>
</feature>
<evidence type="ECO:0000313" key="2">
    <source>
        <dbReference type="EMBL" id="PNT62709.1"/>
    </source>
</evidence>
<feature type="region of interest" description="Disordered" evidence="1">
    <location>
        <begin position="1"/>
        <end position="44"/>
    </location>
</feature>
<keyword evidence="4" id="KW-1185">Reference proteome</keyword>
<reference evidence="2" key="2">
    <citation type="submission" date="2017-06" db="EMBL/GenBank/DDBJ databases">
        <title>WGS assembly of Brachypodium distachyon.</title>
        <authorList>
            <consortium name="The International Brachypodium Initiative"/>
            <person name="Lucas S."/>
            <person name="Harmon-Smith M."/>
            <person name="Lail K."/>
            <person name="Tice H."/>
            <person name="Grimwood J."/>
            <person name="Bruce D."/>
            <person name="Barry K."/>
            <person name="Shu S."/>
            <person name="Lindquist E."/>
            <person name="Wang M."/>
            <person name="Pitluck S."/>
            <person name="Vogel J.P."/>
            <person name="Garvin D.F."/>
            <person name="Mockler T.C."/>
            <person name="Schmutz J."/>
            <person name="Rokhsar D."/>
            <person name="Bevan M.W."/>
        </authorList>
    </citation>
    <scope>NUCLEOTIDE SEQUENCE</scope>
    <source>
        <strain evidence="2">Bd21</strain>
    </source>
</reference>
<proteinExistence type="predicted"/>
<evidence type="ECO:0000313" key="4">
    <source>
        <dbReference type="Proteomes" id="UP000008810"/>
    </source>
</evidence>
<gene>
    <name evidence="2" type="ORF">BRADI_4g07335v3</name>
</gene>
<dbReference type="InParanoid" id="A0A2K2CL05"/>
<dbReference type="Proteomes" id="UP000008810">
    <property type="component" value="Chromosome 4"/>
</dbReference>
<evidence type="ECO:0000256" key="1">
    <source>
        <dbReference type="SAM" id="MobiDB-lite"/>
    </source>
</evidence>
<name>A0A2K2CL05_BRADI</name>
<dbReference type="EnsemblPlants" id="PNT62709">
    <property type="protein sequence ID" value="PNT62709"/>
    <property type="gene ID" value="BRADI_4g07335v3"/>
</dbReference>
<evidence type="ECO:0000313" key="3">
    <source>
        <dbReference type="EnsemblPlants" id="PNT62709"/>
    </source>
</evidence>
<dbReference type="Gramene" id="PNT62709">
    <property type="protein sequence ID" value="PNT62709"/>
    <property type="gene ID" value="BRADI_4g07335v3"/>
</dbReference>
<reference evidence="2 3" key="1">
    <citation type="journal article" date="2010" name="Nature">
        <title>Genome sequencing and analysis of the model grass Brachypodium distachyon.</title>
        <authorList>
            <consortium name="International Brachypodium Initiative"/>
        </authorList>
    </citation>
    <scope>NUCLEOTIDE SEQUENCE [LARGE SCALE GENOMIC DNA]</scope>
    <source>
        <strain evidence="2 3">Bd21</strain>
    </source>
</reference>
<organism evidence="2">
    <name type="scientific">Brachypodium distachyon</name>
    <name type="common">Purple false brome</name>
    <name type="synonym">Trachynia distachya</name>
    <dbReference type="NCBI Taxonomy" id="15368"/>
    <lineage>
        <taxon>Eukaryota</taxon>
        <taxon>Viridiplantae</taxon>
        <taxon>Streptophyta</taxon>
        <taxon>Embryophyta</taxon>
        <taxon>Tracheophyta</taxon>
        <taxon>Spermatophyta</taxon>
        <taxon>Magnoliopsida</taxon>
        <taxon>Liliopsida</taxon>
        <taxon>Poales</taxon>
        <taxon>Poaceae</taxon>
        <taxon>BOP clade</taxon>
        <taxon>Pooideae</taxon>
        <taxon>Stipodae</taxon>
        <taxon>Brachypodieae</taxon>
        <taxon>Brachypodium</taxon>
    </lineage>
</organism>
<sequence>MLRFGFGSKKRGEKGESKVEGVPGGTSGSTRKKRRTPTHRHRQATEEIAALVCPGLLPLLSPASTTLSNACSNTSSTKSW</sequence>
<accession>A0A2K2CL05</accession>
<dbReference type="AlphaFoldDB" id="A0A2K2CL05"/>
<protein>
    <submittedName>
        <fullName evidence="2 3">Uncharacterized protein</fullName>
    </submittedName>
</protein>
<dbReference type="EMBL" id="CM000883">
    <property type="protein sequence ID" value="PNT62709.1"/>
    <property type="molecule type" value="Genomic_DNA"/>
</dbReference>